<keyword evidence="3 7" id="KW-0032">Aminotransferase</keyword>
<evidence type="ECO:0000256" key="2">
    <source>
        <dbReference type="ARBA" id="ARBA00012616"/>
    </source>
</evidence>
<evidence type="ECO:0000256" key="6">
    <source>
        <dbReference type="ARBA" id="ARBA00047665"/>
    </source>
</evidence>
<dbReference type="NCBIfam" id="NF001567">
    <property type="entry name" value="PRK00389.1"/>
    <property type="match status" value="1"/>
</dbReference>
<dbReference type="EC" id="2.1.2.10" evidence="2 7"/>
<accession>A0ABQ3I8L1</accession>
<dbReference type="InterPro" id="IPR027266">
    <property type="entry name" value="TrmE/GcvT-like"/>
</dbReference>
<dbReference type="Pfam" id="PF01571">
    <property type="entry name" value="GCV_T"/>
    <property type="match status" value="1"/>
</dbReference>
<comment type="caution">
    <text evidence="10">The sequence shown here is derived from an EMBL/GenBank/DDBJ whole genome shotgun (WGS) entry which is preliminary data.</text>
</comment>
<dbReference type="Gene3D" id="4.10.1250.10">
    <property type="entry name" value="Aminomethyltransferase fragment"/>
    <property type="match status" value="1"/>
</dbReference>
<dbReference type="InterPro" id="IPR022903">
    <property type="entry name" value="GcvT_bac"/>
</dbReference>
<evidence type="ECO:0000256" key="1">
    <source>
        <dbReference type="ARBA" id="ARBA00008609"/>
    </source>
</evidence>
<comment type="function">
    <text evidence="7">The glycine cleavage system catalyzes the degradation of glycine.</text>
</comment>
<evidence type="ECO:0000313" key="11">
    <source>
        <dbReference type="Proteomes" id="UP000658258"/>
    </source>
</evidence>
<evidence type="ECO:0000256" key="7">
    <source>
        <dbReference type="HAMAP-Rule" id="MF_00259"/>
    </source>
</evidence>
<sequence>MLTFVEQNEIEMELKKVALNDLHESLGAKMVPFAGYNMPVRYTSDIEEHNTVRNGVGVFDVSHMGEFVLEGPDALDLIQRVTSNDASKLVDGQAQYSYLPNDKGGIVDDLLVYRFNEQKYMLVVNASNIEKDWEWISRFNHKGVSMRNVSDSHSLFAVQGPKAVATLQKLTSVDLSSIKFYNFVVGPMAGVEYVIISATGYTGAGGFEIYVHNDHAESVWKQIFEAGAEFDIKPIGLGARDTLRLEMGYCLYGNDITDETSPIAAGLGWVTKFTKEFTNSEAIQKQKEEGVPTRLIAFKMIDKGIPRSHYELMDAEENVIGEVTSGSMSPTLGIGIGLGYVKKEFSKAGTEIHVAVRNRRLKAEVVKLPFVQK</sequence>
<dbReference type="SUPFAM" id="SSF103025">
    <property type="entry name" value="Folate-binding domain"/>
    <property type="match status" value="1"/>
</dbReference>
<keyword evidence="4 7" id="KW-0808">Transferase</keyword>
<evidence type="ECO:0000256" key="3">
    <source>
        <dbReference type="ARBA" id="ARBA00022576"/>
    </source>
</evidence>
<dbReference type="Proteomes" id="UP000658258">
    <property type="component" value="Unassembled WGS sequence"/>
</dbReference>
<evidence type="ECO:0000256" key="5">
    <source>
        <dbReference type="ARBA" id="ARBA00031395"/>
    </source>
</evidence>
<evidence type="ECO:0000259" key="9">
    <source>
        <dbReference type="Pfam" id="PF08669"/>
    </source>
</evidence>
<dbReference type="InterPro" id="IPR029043">
    <property type="entry name" value="GcvT/YgfZ_C"/>
</dbReference>
<protein>
    <recommendedName>
        <fullName evidence="2 7">Aminomethyltransferase</fullName>
        <ecNumber evidence="2 7">2.1.2.10</ecNumber>
    </recommendedName>
    <alternativeName>
        <fullName evidence="5 7">Glycine cleavage system T protein</fullName>
    </alternativeName>
</protein>
<dbReference type="Gene3D" id="3.30.70.1400">
    <property type="entry name" value="Aminomethyltransferase beta-barrel domains"/>
    <property type="match status" value="1"/>
</dbReference>
<dbReference type="InterPro" id="IPR006222">
    <property type="entry name" value="GCVT_N"/>
</dbReference>
<evidence type="ECO:0000256" key="4">
    <source>
        <dbReference type="ARBA" id="ARBA00022679"/>
    </source>
</evidence>
<dbReference type="PANTHER" id="PTHR43757">
    <property type="entry name" value="AMINOMETHYLTRANSFERASE"/>
    <property type="match status" value="1"/>
</dbReference>
<proteinExistence type="inferred from homology"/>
<dbReference type="PANTHER" id="PTHR43757:SF2">
    <property type="entry name" value="AMINOMETHYLTRANSFERASE, MITOCHONDRIAL"/>
    <property type="match status" value="1"/>
</dbReference>
<comment type="catalytic activity">
    <reaction evidence="6 7">
        <text>N(6)-[(R)-S(8)-aminomethyldihydrolipoyl]-L-lysyl-[protein] + (6S)-5,6,7,8-tetrahydrofolate = N(6)-[(R)-dihydrolipoyl]-L-lysyl-[protein] + (6R)-5,10-methylene-5,6,7,8-tetrahydrofolate + NH4(+)</text>
        <dbReference type="Rhea" id="RHEA:16945"/>
        <dbReference type="Rhea" id="RHEA-COMP:10475"/>
        <dbReference type="Rhea" id="RHEA-COMP:10492"/>
        <dbReference type="ChEBI" id="CHEBI:15636"/>
        <dbReference type="ChEBI" id="CHEBI:28938"/>
        <dbReference type="ChEBI" id="CHEBI:57453"/>
        <dbReference type="ChEBI" id="CHEBI:83100"/>
        <dbReference type="ChEBI" id="CHEBI:83143"/>
        <dbReference type="EC" id="2.1.2.10"/>
    </reaction>
</comment>
<dbReference type="SUPFAM" id="SSF101790">
    <property type="entry name" value="Aminomethyltransferase beta-barrel domain"/>
    <property type="match status" value="1"/>
</dbReference>
<feature type="domain" description="GCVT N-terminal" evidence="8">
    <location>
        <begin position="20"/>
        <end position="275"/>
    </location>
</feature>
<dbReference type="NCBIfam" id="TIGR00528">
    <property type="entry name" value="gcvT"/>
    <property type="match status" value="1"/>
</dbReference>
<comment type="similarity">
    <text evidence="1 7">Belongs to the GcvT family.</text>
</comment>
<dbReference type="EMBL" id="BNAG01000003">
    <property type="protein sequence ID" value="GHE66526.1"/>
    <property type="molecule type" value="Genomic_DNA"/>
</dbReference>
<keyword evidence="11" id="KW-1185">Reference proteome</keyword>
<feature type="domain" description="Aminomethyltransferase C-terminal" evidence="9">
    <location>
        <begin position="294"/>
        <end position="371"/>
    </location>
</feature>
<dbReference type="Pfam" id="PF08669">
    <property type="entry name" value="GCV_T_C"/>
    <property type="match status" value="1"/>
</dbReference>
<evidence type="ECO:0000313" key="10">
    <source>
        <dbReference type="EMBL" id="GHE66526.1"/>
    </source>
</evidence>
<reference evidence="11" key="1">
    <citation type="journal article" date="2019" name="Int. J. Syst. Evol. Microbiol.">
        <title>The Global Catalogue of Microorganisms (GCM) 10K type strain sequencing project: providing services to taxonomists for standard genome sequencing and annotation.</title>
        <authorList>
            <consortium name="The Broad Institute Genomics Platform"/>
            <consortium name="The Broad Institute Genome Sequencing Center for Infectious Disease"/>
            <person name="Wu L."/>
            <person name="Ma J."/>
        </authorList>
    </citation>
    <scope>NUCLEOTIDE SEQUENCE [LARGE SCALE GENOMIC DNA]</scope>
    <source>
        <strain evidence="11">CGMCC 1.15111</strain>
    </source>
</reference>
<dbReference type="Gene3D" id="2.40.30.110">
    <property type="entry name" value="Aminomethyltransferase beta-barrel domains"/>
    <property type="match status" value="1"/>
</dbReference>
<name>A0ABQ3I8L1_9BACT</name>
<gene>
    <name evidence="7 10" type="primary">gcvT</name>
    <name evidence="10" type="ORF">GCM10011340_22320</name>
</gene>
<dbReference type="InterPro" id="IPR028896">
    <property type="entry name" value="GcvT/YgfZ/DmdA"/>
</dbReference>
<dbReference type="InterPro" id="IPR013977">
    <property type="entry name" value="GcvT_C"/>
</dbReference>
<comment type="subunit">
    <text evidence="7">The glycine cleavage system is composed of four proteins: P, T, L and H.</text>
</comment>
<dbReference type="PIRSF" id="PIRSF006487">
    <property type="entry name" value="GcvT"/>
    <property type="match status" value="1"/>
</dbReference>
<organism evidence="10 11">
    <name type="scientific">Roseivirga thermotolerans</name>
    <dbReference type="NCBI Taxonomy" id="1758176"/>
    <lineage>
        <taxon>Bacteria</taxon>
        <taxon>Pseudomonadati</taxon>
        <taxon>Bacteroidota</taxon>
        <taxon>Cytophagia</taxon>
        <taxon>Cytophagales</taxon>
        <taxon>Roseivirgaceae</taxon>
        <taxon>Roseivirga</taxon>
    </lineage>
</organism>
<dbReference type="Gene3D" id="3.30.1360.120">
    <property type="entry name" value="Probable tRNA modification gtpase trme, domain 1"/>
    <property type="match status" value="1"/>
</dbReference>
<dbReference type="HAMAP" id="MF_00259">
    <property type="entry name" value="GcvT"/>
    <property type="match status" value="1"/>
</dbReference>
<evidence type="ECO:0000259" key="8">
    <source>
        <dbReference type="Pfam" id="PF01571"/>
    </source>
</evidence>
<dbReference type="InterPro" id="IPR006223">
    <property type="entry name" value="GcvT"/>
</dbReference>